<feature type="domain" description="Aminotransferase class V" evidence="2">
    <location>
        <begin position="316"/>
        <end position="412"/>
    </location>
</feature>
<reference evidence="3 4" key="1">
    <citation type="submission" date="2016-10" db="EMBL/GenBank/DDBJ databases">
        <authorList>
            <person name="de Groot N.N."/>
        </authorList>
    </citation>
    <scope>NUCLEOTIDE SEQUENCE [LARGE SCALE GENOMIC DNA]</scope>
    <source>
        <strain evidence="3 4">CGMCC 1.11030</strain>
    </source>
</reference>
<dbReference type="OrthoDB" id="7592443at2"/>
<keyword evidence="4" id="KW-1185">Reference proteome</keyword>
<keyword evidence="3" id="KW-0456">Lyase</keyword>
<dbReference type="GO" id="GO:0016829">
    <property type="term" value="F:lyase activity"/>
    <property type="evidence" value="ECO:0007669"/>
    <property type="project" value="UniProtKB-KW"/>
</dbReference>
<keyword evidence="1" id="KW-0663">Pyridoxal phosphate</keyword>
<dbReference type="Proteomes" id="UP000199377">
    <property type="component" value="Unassembled WGS sequence"/>
</dbReference>
<organism evidence="3 4">
    <name type="scientific">Albimonas pacifica</name>
    <dbReference type="NCBI Taxonomy" id="1114924"/>
    <lineage>
        <taxon>Bacteria</taxon>
        <taxon>Pseudomonadati</taxon>
        <taxon>Pseudomonadota</taxon>
        <taxon>Alphaproteobacteria</taxon>
        <taxon>Rhodobacterales</taxon>
        <taxon>Paracoccaceae</taxon>
        <taxon>Albimonas</taxon>
    </lineage>
</organism>
<gene>
    <name evidence="3" type="ORF">SAMN05216258_103108</name>
</gene>
<dbReference type="Gene3D" id="3.40.640.10">
    <property type="entry name" value="Type I PLP-dependent aspartate aminotransferase-like (Major domain)"/>
    <property type="match status" value="1"/>
</dbReference>
<dbReference type="SUPFAM" id="SSF53383">
    <property type="entry name" value="PLP-dependent transferases"/>
    <property type="match status" value="1"/>
</dbReference>
<evidence type="ECO:0000313" key="3">
    <source>
        <dbReference type="EMBL" id="SFH92296.1"/>
    </source>
</evidence>
<dbReference type="Pfam" id="PF00266">
    <property type="entry name" value="Aminotran_5"/>
    <property type="match status" value="2"/>
</dbReference>
<dbReference type="STRING" id="1114924.SAMN05216258_103108"/>
<feature type="domain" description="Aminotransferase class V" evidence="2">
    <location>
        <begin position="38"/>
        <end position="252"/>
    </location>
</feature>
<name>A0A1I3E003_9RHOB</name>
<sequence length="425" mass="46058">MFGFTRPGTSADDDVFDMDFVRSQFPAFTEPKLTGWAFFENAGGSYPCLHAVDRLTEFYRRHKVQPYAPYPASREAGAQMDESAEALSPWLGVPADWIHFGPSTTLNVYVLSRAFRETWAEGDAIVVTSQDHEANSGAWRRLAETGIEVREWAVDGDGRLDPAALKPLLADGRVKLVAFPHCSNIVGEINPAAEICAMAREAGARSVVDGVAMAPHGLPDVGELGADVYLFSAYKTFGPHLGVMVASPELAMSLANQGHFFNAELPGKRLTPAGPDHAQVAAVAGVAQYLDAFDLHHFPEADPDPRARRTRVRTLIRAREMRLAQPLLEFIADTPAFRLLGPDDPELRAPTIALACKMPGETAAERLAARGIMAGGGHFYAWRLIQALGIDPEAGALRLSFLHYTSPEEVDQAIDALDALASGEV</sequence>
<dbReference type="InterPro" id="IPR015422">
    <property type="entry name" value="PyrdxlP-dep_Trfase_small"/>
</dbReference>
<dbReference type="PANTHER" id="PTHR43586">
    <property type="entry name" value="CYSTEINE DESULFURASE"/>
    <property type="match status" value="1"/>
</dbReference>
<dbReference type="RefSeq" id="WP_092858913.1">
    <property type="nucleotide sequence ID" value="NZ_FOQH01000003.1"/>
</dbReference>
<accession>A0A1I3E003</accession>
<dbReference type="InterPro" id="IPR015421">
    <property type="entry name" value="PyrdxlP-dep_Trfase_major"/>
</dbReference>
<dbReference type="InterPro" id="IPR000192">
    <property type="entry name" value="Aminotrans_V_dom"/>
</dbReference>
<dbReference type="InterPro" id="IPR015424">
    <property type="entry name" value="PyrdxlP-dep_Trfase"/>
</dbReference>
<protein>
    <submittedName>
        <fullName evidence="3">Selenocysteine lyase/Cysteine desulfurase</fullName>
    </submittedName>
</protein>
<proteinExistence type="predicted"/>
<dbReference type="PANTHER" id="PTHR43586:SF21">
    <property type="entry name" value="PYRIDOXAL PHOSPHATE (PLP)-DEPENDENT ASPARTATE AMINOTRANSFERASE SUPERFAMILY"/>
    <property type="match status" value="1"/>
</dbReference>
<evidence type="ECO:0000313" key="4">
    <source>
        <dbReference type="Proteomes" id="UP000199377"/>
    </source>
</evidence>
<dbReference type="EMBL" id="FOQH01000003">
    <property type="protein sequence ID" value="SFH92296.1"/>
    <property type="molecule type" value="Genomic_DNA"/>
</dbReference>
<evidence type="ECO:0000259" key="2">
    <source>
        <dbReference type="Pfam" id="PF00266"/>
    </source>
</evidence>
<dbReference type="AlphaFoldDB" id="A0A1I3E003"/>
<evidence type="ECO:0000256" key="1">
    <source>
        <dbReference type="ARBA" id="ARBA00022898"/>
    </source>
</evidence>
<dbReference type="Gene3D" id="3.90.1150.10">
    <property type="entry name" value="Aspartate Aminotransferase, domain 1"/>
    <property type="match status" value="1"/>
</dbReference>